<dbReference type="EMBL" id="OD565136">
    <property type="protein sequence ID" value="CAD7440959.1"/>
    <property type="molecule type" value="Genomic_DNA"/>
</dbReference>
<name>A0A7R9HYP3_9NEOP</name>
<reference evidence="1" key="1">
    <citation type="submission" date="2020-11" db="EMBL/GenBank/DDBJ databases">
        <authorList>
            <person name="Tran Van P."/>
        </authorList>
    </citation>
    <scope>NUCLEOTIDE SEQUENCE</scope>
</reference>
<dbReference type="AlphaFoldDB" id="A0A7R9HYP3"/>
<proteinExistence type="predicted"/>
<accession>A0A7R9HYP3</accession>
<gene>
    <name evidence="1" type="ORF">TBIB3V08_LOCUS3438</name>
</gene>
<protein>
    <submittedName>
        <fullName evidence="1">Uncharacterized protein</fullName>
    </submittedName>
</protein>
<sequence length="330" mass="36798">MVERGTEAGRAEQRVGMGEMVKVICCRSSTGREEEPGSIDYGREALEGVTVVIPSMTCPKGFLPSLWPSIFPSWTLETLVIPVTVKALSQSNNNVWQPLLLFGLLIPFSLGEHLSDGFNGGNPSPLVSHGSRQALCESESFHHETDQPLPSQLIGPMMGPQSMQERLEGTVILLRPTQKAYSFSRLPQRASEAIIHPTEIRTSIFPCLVVWLNTTGALANFATAAGFDQTEKRASERTSDWVARLASERASDWVVRLASERASDWVVRLASERASDWLLGKPINLCILKKRQTHRLPQDKFLTAKHQLLMNQLIQTILKFYQMDFLSINI</sequence>
<evidence type="ECO:0000313" key="1">
    <source>
        <dbReference type="EMBL" id="CAD7440959.1"/>
    </source>
</evidence>
<organism evidence="1">
    <name type="scientific">Timema bartmani</name>
    <dbReference type="NCBI Taxonomy" id="61472"/>
    <lineage>
        <taxon>Eukaryota</taxon>
        <taxon>Metazoa</taxon>
        <taxon>Ecdysozoa</taxon>
        <taxon>Arthropoda</taxon>
        <taxon>Hexapoda</taxon>
        <taxon>Insecta</taxon>
        <taxon>Pterygota</taxon>
        <taxon>Neoptera</taxon>
        <taxon>Polyneoptera</taxon>
        <taxon>Phasmatodea</taxon>
        <taxon>Timematodea</taxon>
        <taxon>Timematoidea</taxon>
        <taxon>Timematidae</taxon>
        <taxon>Timema</taxon>
    </lineage>
</organism>